<dbReference type="EMBL" id="NBNE01018836">
    <property type="protein sequence ID" value="OWY92089.1"/>
    <property type="molecule type" value="Genomic_DNA"/>
</dbReference>
<accession>A0A225UIY9</accession>
<protein>
    <submittedName>
        <fullName evidence="1">Reverse transcriptase</fullName>
    </submittedName>
</protein>
<dbReference type="OrthoDB" id="89493at2759"/>
<keyword evidence="1" id="KW-0548">Nucleotidyltransferase</keyword>
<dbReference type="Proteomes" id="UP000198211">
    <property type="component" value="Unassembled WGS sequence"/>
</dbReference>
<organism evidence="1 2">
    <name type="scientific">Phytophthora megakarya</name>
    <dbReference type="NCBI Taxonomy" id="4795"/>
    <lineage>
        <taxon>Eukaryota</taxon>
        <taxon>Sar</taxon>
        <taxon>Stramenopiles</taxon>
        <taxon>Oomycota</taxon>
        <taxon>Peronosporomycetes</taxon>
        <taxon>Peronosporales</taxon>
        <taxon>Peronosporaceae</taxon>
        <taxon>Phytophthora</taxon>
    </lineage>
</organism>
<feature type="non-terminal residue" evidence="1">
    <location>
        <position position="1"/>
    </location>
</feature>
<keyword evidence="2" id="KW-1185">Reference proteome</keyword>
<evidence type="ECO:0000313" key="2">
    <source>
        <dbReference type="Proteomes" id="UP000198211"/>
    </source>
</evidence>
<dbReference type="AlphaFoldDB" id="A0A225UIY9"/>
<gene>
    <name evidence="1" type="ORF">PHMEG_00039050</name>
</gene>
<comment type="caution">
    <text evidence="1">The sequence shown here is derived from an EMBL/GenBank/DDBJ whole genome shotgun (WGS) entry which is preliminary data.</text>
</comment>
<name>A0A225UIY9_9STRA</name>
<keyword evidence="1" id="KW-0808">Transferase</keyword>
<reference evidence="2" key="1">
    <citation type="submission" date="2017-03" db="EMBL/GenBank/DDBJ databases">
        <title>Phytopthora megakarya and P. palmivora, two closely related causual agents of cacao black pod achieved similar genome size and gene model numbers by different mechanisms.</title>
        <authorList>
            <person name="Ali S."/>
            <person name="Shao J."/>
            <person name="Larry D.J."/>
            <person name="Kronmiller B."/>
            <person name="Shen D."/>
            <person name="Strem M.D."/>
            <person name="Melnick R.L."/>
            <person name="Guiltinan M.J."/>
            <person name="Tyler B.M."/>
            <person name="Meinhardt L.W."/>
            <person name="Bailey B.A."/>
        </authorList>
    </citation>
    <scope>NUCLEOTIDE SEQUENCE [LARGE SCALE GENOMIC DNA]</scope>
    <source>
        <strain evidence="2">zdho120</strain>
    </source>
</reference>
<keyword evidence="1" id="KW-0695">RNA-directed DNA polymerase</keyword>
<evidence type="ECO:0000313" key="1">
    <source>
        <dbReference type="EMBL" id="OWY92089.1"/>
    </source>
</evidence>
<proteinExistence type="predicted"/>
<sequence length="124" mass="14975">RRWVLLRRHYRDMVGASSIRRDSLKLAKRSDRWNKLSLRAAEGFSRLEWKRVQRVVGIRPWREQILLRLKLHAFSTYDSSRGQVGCPQRSCISQKSINLHHIFWTCPEMRRLRKFFLVDGLLWV</sequence>
<dbReference type="GO" id="GO:0003964">
    <property type="term" value="F:RNA-directed DNA polymerase activity"/>
    <property type="evidence" value="ECO:0007669"/>
    <property type="project" value="UniProtKB-KW"/>
</dbReference>